<evidence type="ECO:0000313" key="2">
    <source>
        <dbReference type="Proteomes" id="UP000499080"/>
    </source>
</evidence>
<dbReference type="Proteomes" id="UP000499080">
    <property type="component" value="Unassembled WGS sequence"/>
</dbReference>
<organism evidence="1 2">
    <name type="scientific">Araneus ventricosus</name>
    <name type="common">Orbweaver spider</name>
    <name type="synonym">Epeira ventricosa</name>
    <dbReference type="NCBI Taxonomy" id="182803"/>
    <lineage>
        <taxon>Eukaryota</taxon>
        <taxon>Metazoa</taxon>
        <taxon>Ecdysozoa</taxon>
        <taxon>Arthropoda</taxon>
        <taxon>Chelicerata</taxon>
        <taxon>Arachnida</taxon>
        <taxon>Araneae</taxon>
        <taxon>Araneomorphae</taxon>
        <taxon>Entelegynae</taxon>
        <taxon>Araneoidea</taxon>
        <taxon>Araneidae</taxon>
        <taxon>Araneus</taxon>
    </lineage>
</organism>
<name>A0A4Y2QWK0_ARAVE</name>
<accession>A0A4Y2QWK0</accession>
<reference evidence="1 2" key="1">
    <citation type="journal article" date="2019" name="Sci. Rep.">
        <title>Orb-weaving spider Araneus ventricosus genome elucidates the spidroin gene catalogue.</title>
        <authorList>
            <person name="Kono N."/>
            <person name="Nakamura H."/>
            <person name="Ohtoshi R."/>
            <person name="Moran D.A.P."/>
            <person name="Shinohara A."/>
            <person name="Yoshida Y."/>
            <person name="Fujiwara M."/>
            <person name="Mori M."/>
            <person name="Tomita M."/>
            <person name="Arakawa K."/>
        </authorList>
    </citation>
    <scope>NUCLEOTIDE SEQUENCE [LARGE SCALE GENOMIC DNA]</scope>
</reference>
<dbReference type="EMBL" id="BGPR01223672">
    <property type="protein sequence ID" value="GBN67753.1"/>
    <property type="molecule type" value="Genomic_DNA"/>
</dbReference>
<comment type="caution">
    <text evidence="1">The sequence shown here is derived from an EMBL/GenBank/DDBJ whole genome shotgun (WGS) entry which is preliminary data.</text>
</comment>
<gene>
    <name evidence="1" type="ORF">AVEN_61717_1</name>
</gene>
<evidence type="ECO:0000313" key="1">
    <source>
        <dbReference type="EMBL" id="GBN67753.1"/>
    </source>
</evidence>
<keyword evidence="2" id="KW-1185">Reference proteome</keyword>
<feature type="non-terminal residue" evidence="1">
    <location>
        <position position="1"/>
    </location>
</feature>
<dbReference type="AlphaFoldDB" id="A0A4Y2QWK0"/>
<proteinExistence type="predicted"/>
<protein>
    <submittedName>
        <fullName evidence="1">Uncharacterized protein</fullName>
    </submittedName>
</protein>
<sequence>LKEKLLHLSLSNGEAVLEFYERENMKESLRSLMSKHMPEHYEDLDGR</sequence>